<accession>Q0W7Y0</accession>
<dbReference type="KEGG" id="rci:LRC586"/>
<organism evidence="1 2">
    <name type="scientific">Methanocella arvoryzae (strain DSM 22066 / NBRC 105507 / MRE50)</name>
    <dbReference type="NCBI Taxonomy" id="351160"/>
    <lineage>
        <taxon>Archaea</taxon>
        <taxon>Methanobacteriati</taxon>
        <taxon>Methanobacteriota</taxon>
        <taxon>Stenosarchaea group</taxon>
        <taxon>Methanomicrobia</taxon>
        <taxon>Methanocellales</taxon>
        <taxon>Methanocellaceae</taxon>
        <taxon>Methanocella</taxon>
    </lineage>
</organism>
<name>Q0W7Y0_METAR</name>
<sequence>MARAILWPHSCRFTGGLRLLPAFEKFFAFNRTPGFIPAAQIVLGDLMSGADVPFGGRAFGGSGGAAAGRGSTMAPVELIDIIFALSNVSLVREIVQENLNYLEGLRAVSKGQNEGLHAMIMDKQKQIYADLADVEQTFKVIVDQSATTAPQHQIHRNFNLNEKQSKALIYAISFSVSHLLKFIPGAGGGQGGSGVPGVII</sequence>
<gene>
    <name evidence="1" type="ORF">LRC586</name>
</gene>
<evidence type="ECO:0000313" key="1">
    <source>
        <dbReference type="EMBL" id="CAJ35513.1"/>
    </source>
</evidence>
<protein>
    <submittedName>
        <fullName evidence="1">Uncharacterized protein</fullName>
    </submittedName>
</protein>
<evidence type="ECO:0000313" key="2">
    <source>
        <dbReference type="Proteomes" id="UP000000663"/>
    </source>
</evidence>
<reference evidence="1 2" key="1">
    <citation type="journal article" date="2006" name="Science">
        <title>Genome of rice cluster I archaea -- the key methane producers in the rice rhizosphere.</title>
        <authorList>
            <person name="Erkel C."/>
            <person name="Kube M."/>
            <person name="Reinhardt R."/>
            <person name="Liesack W."/>
        </authorList>
    </citation>
    <scope>NUCLEOTIDE SEQUENCE [LARGE SCALE GENOMIC DNA]</scope>
    <source>
        <strain evidence="2">DSM 22066 / NBRC 105507 / MRE50</strain>
    </source>
</reference>
<dbReference type="PATRIC" id="fig|351160.9.peg.2723"/>
<proteinExistence type="predicted"/>
<dbReference type="Proteomes" id="UP000000663">
    <property type="component" value="Chromosome"/>
</dbReference>
<dbReference type="EMBL" id="AM114193">
    <property type="protein sequence ID" value="CAJ35513.1"/>
    <property type="molecule type" value="Genomic_DNA"/>
</dbReference>
<keyword evidence="2" id="KW-1185">Reference proteome</keyword>
<dbReference type="eggNOG" id="arCOG12599">
    <property type="taxonomic scope" value="Archaea"/>
</dbReference>
<dbReference type="AlphaFoldDB" id="Q0W7Y0"/>